<reference evidence="1" key="1">
    <citation type="submission" date="2016-06" db="UniProtKB">
        <authorList>
            <consortium name="WormBaseParasite"/>
        </authorList>
    </citation>
    <scope>IDENTIFICATION</scope>
</reference>
<accession>A0A183EXY2</accession>
<evidence type="ECO:0000313" key="1">
    <source>
        <dbReference type="WBParaSite" id="GPUH_0002585301-mRNA-1"/>
    </source>
</evidence>
<protein>
    <submittedName>
        <fullName evidence="1">Peptidase M12A domain-containing protein</fullName>
    </submittedName>
</protein>
<proteinExistence type="predicted"/>
<dbReference type="AlphaFoldDB" id="A0A183EXY2"/>
<name>A0A183EXY2_9BILA</name>
<organism evidence="1">
    <name type="scientific">Gongylonema pulchrum</name>
    <dbReference type="NCBI Taxonomy" id="637853"/>
    <lineage>
        <taxon>Eukaryota</taxon>
        <taxon>Metazoa</taxon>
        <taxon>Ecdysozoa</taxon>
        <taxon>Nematoda</taxon>
        <taxon>Chromadorea</taxon>
        <taxon>Rhabditida</taxon>
        <taxon>Spirurina</taxon>
        <taxon>Spiruromorpha</taxon>
        <taxon>Spiruroidea</taxon>
        <taxon>Gongylonematidae</taxon>
        <taxon>Gongylonema</taxon>
    </lineage>
</organism>
<dbReference type="WBParaSite" id="GPUH_0002585301-mRNA-1">
    <property type="protein sequence ID" value="GPUH_0002585301-mRNA-1"/>
    <property type="gene ID" value="GPUH_0002585301"/>
</dbReference>
<sequence length="133" mass="15241">LLSGYIASSVRAVRNYLYEYGTTNNYALMGTDSYFRSNVCFQAVQKIPQGAAHADNDNEHQQLQSACESWGFYGPLPPPPNQYTEIRRPAARNSEPTVRCPVINRRQHQSHALRQVKFLHLSVLNMFFFCSNR</sequence>